<dbReference type="AlphaFoldDB" id="A0A518CVK9"/>
<keyword evidence="1" id="KW-0812">Transmembrane</keyword>
<organism evidence="2 3">
    <name type="scientific">Rohdeia mirabilis</name>
    <dbReference type="NCBI Taxonomy" id="2528008"/>
    <lineage>
        <taxon>Bacteria</taxon>
        <taxon>Pseudomonadati</taxon>
        <taxon>Planctomycetota</taxon>
        <taxon>Planctomycetia</taxon>
        <taxon>Planctomycetia incertae sedis</taxon>
        <taxon>Rohdeia</taxon>
    </lineage>
</organism>
<feature type="transmembrane region" description="Helical" evidence="1">
    <location>
        <begin position="68"/>
        <end position="93"/>
    </location>
</feature>
<keyword evidence="3" id="KW-1185">Reference proteome</keyword>
<feature type="transmembrane region" description="Helical" evidence="1">
    <location>
        <begin position="105"/>
        <end position="125"/>
    </location>
</feature>
<evidence type="ECO:0000256" key="1">
    <source>
        <dbReference type="SAM" id="Phobius"/>
    </source>
</evidence>
<dbReference type="EMBL" id="CP036290">
    <property type="protein sequence ID" value="QDU83250.1"/>
    <property type="molecule type" value="Genomic_DNA"/>
</dbReference>
<protein>
    <submittedName>
        <fullName evidence="2">Uncharacterized protein</fullName>
    </submittedName>
</protein>
<proteinExistence type="predicted"/>
<dbReference type="Proteomes" id="UP000319342">
    <property type="component" value="Chromosome"/>
</dbReference>
<evidence type="ECO:0000313" key="2">
    <source>
        <dbReference type="EMBL" id="QDU83250.1"/>
    </source>
</evidence>
<gene>
    <name evidence="2" type="ORF">Pla163_03480</name>
</gene>
<dbReference type="RefSeq" id="WP_145182615.1">
    <property type="nucleotide sequence ID" value="NZ_CP036290.1"/>
</dbReference>
<evidence type="ECO:0000313" key="3">
    <source>
        <dbReference type="Proteomes" id="UP000319342"/>
    </source>
</evidence>
<reference evidence="2 3" key="1">
    <citation type="submission" date="2019-02" db="EMBL/GenBank/DDBJ databases">
        <title>Deep-cultivation of Planctomycetes and their phenomic and genomic characterization uncovers novel biology.</title>
        <authorList>
            <person name="Wiegand S."/>
            <person name="Jogler M."/>
            <person name="Boedeker C."/>
            <person name="Pinto D."/>
            <person name="Vollmers J."/>
            <person name="Rivas-Marin E."/>
            <person name="Kohn T."/>
            <person name="Peeters S.H."/>
            <person name="Heuer A."/>
            <person name="Rast P."/>
            <person name="Oberbeckmann S."/>
            <person name="Bunk B."/>
            <person name="Jeske O."/>
            <person name="Meyerdierks A."/>
            <person name="Storesund J.E."/>
            <person name="Kallscheuer N."/>
            <person name="Luecker S."/>
            <person name="Lage O.M."/>
            <person name="Pohl T."/>
            <person name="Merkel B.J."/>
            <person name="Hornburger P."/>
            <person name="Mueller R.-W."/>
            <person name="Bruemmer F."/>
            <person name="Labrenz M."/>
            <person name="Spormann A.M."/>
            <person name="Op den Camp H."/>
            <person name="Overmann J."/>
            <person name="Amann R."/>
            <person name="Jetten M.S.M."/>
            <person name="Mascher T."/>
            <person name="Medema M.H."/>
            <person name="Devos D.P."/>
            <person name="Kaster A.-K."/>
            <person name="Ovreas L."/>
            <person name="Rohde M."/>
            <person name="Galperin M.Y."/>
            <person name="Jogler C."/>
        </authorList>
    </citation>
    <scope>NUCLEOTIDE SEQUENCE [LARGE SCALE GENOMIC DNA]</scope>
    <source>
        <strain evidence="2 3">Pla163</strain>
    </source>
</reference>
<sequence>MIETHERSADGEWRIAGGARIGAGSCATRAAWLGALAAVAGFLCDWYREAWFGIDPGFAGGNFSHNFGVVFPCYALAFLSSAPGTVDVGWSLLRRVFQGRSMPRALWGYAVPLTVTGVILGYFALRLYWHFTEGY</sequence>
<name>A0A518CVK9_9BACT</name>
<keyword evidence="1" id="KW-1133">Transmembrane helix</keyword>
<feature type="transmembrane region" description="Helical" evidence="1">
    <location>
        <begin position="30"/>
        <end position="48"/>
    </location>
</feature>
<accession>A0A518CVK9</accession>
<keyword evidence="1" id="KW-0472">Membrane</keyword>